<dbReference type="AlphaFoldDB" id="A0A1B6M3F2"/>
<feature type="compositionally biased region" description="Polar residues" evidence="3">
    <location>
        <begin position="92"/>
        <end position="104"/>
    </location>
</feature>
<evidence type="ECO:0000256" key="3">
    <source>
        <dbReference type="SAM" id="MobiDB-lite"/>
    </source>
</evidence>
<proteinExistence type="predicted"/>
<evidence type="ECO:0000313" key="4">
    <source>
        <dbReference type="EMBL" id="JAT30420.1"/>
    </source>
</evidence>
<dbReference type="Pfam" id="PF00057">
    <property type="entry name" value="Ldl_recept_a"/>
    <property type="match status" value="1"/>
</dbReference>
<protein>
    <recommendedName>
        <fullName evidence="5">Chitin-binding type-2 domain-containing protein</fullName>
    </recommendedName>
</protein>
<dbReference type="CDD" id="cd00112">
    <property type="entry name" value="LDLa"/>
    <property type="match status" value="1"/>
</dbReference>
<dbReference type="InterPro" id="IPR023415">
    <property type="entry name" value="LDLR_class-A_CS"/>
</dbReference>
<accession>A0A1B6M3F2</accession>
<dbReference type="SMART" id="SM00192">
    <property type="entry name" value="LDLa"/>
    <property type="match status" value="1"/>
</dbReference>
<dbReference type="SUPFAM" id="SSF57424">
    <property type="entry name" value="LDL receptor-like module"/>
    <property type="match status" value="1"/>
</dbReference>
<gene>
    <name evidence="4" type="ORF">g.28574</name>
</gene>
<dbReference type="PROSITE" id="PS01209">
    <property type="entry name" value="LDLRA_1"/>
    <property type="match status" value="1"/>
</dbReference>
<name>A0A1B6M3F2_9HEMI</name>
<evidence type="ECO:0008006" key="5">
    <source>
        <dbReference type="Google" id="ProtNLM"/>
    </source>
</evidence>
<feature type="non-terminal residue" evidence="4">
    <location>
        <position position="1"/>
    </location>
</feature>
<evidence type="ECO:0000256" key="1">
    <source>
        <dbReference type="ARBA" id="ARBA00023157"/>
    </source>
</evidence>
<keyword evidence="1" id="KW-1015">Disulfide bond</keyword>
<dbReference type="Gene3D" id="4.10.400.10">
    <property type="entry name" value="Low-density Lipoprotein Receptor"/>
    <property type="match status" value="1"/>
</dbReference>
<dbReference type="PANTHER" id="PTHR46876:SF1">
    <property type="entry name" value="LOW-DENSITY LIPOPROTEIN RECEPTOR-RELATED PROTEIN 11"/>
    <property type="match status" value="1"/>
</dbReference>
<organism evidence="4">
    <name type="scientific">Graphocephala atropunctata</name>
    <dbReference type="NCBI Taxonomy" id="36148"/>
    <lineage>
        <taxon>Eukaryota</taxon>
        <taxon>Metazoa</taxon>
        <taxon>Ecdysozoa</taxon>
        <taxon>Arthropoda</taxon>
        <taxon>Hexapoda</taxon>
        <taxon>Insecta</taxon>
        <taxon>Pterygota</taxon>
        <taxon>Neoptera</taxon>
        <taxon>Paraneoptera</taxon>
        <taxon>Hemiptera</taxon>
        <taxon>Auchenorrhyncha</taxon>
        <taxon>Membracoidea</taxon>
        <taxon>Cicadellidae</taxon>
        <taxon>Cicadellinae</taxon>
        <taxon>Cicadellini</taxon>
        <taxon>Graphocephala</taxon>
    </lineage>
</organism>
<comment type="caution">
    <text evidence="2">Lacks conserved residue(s) required for the propagation of feature annotation.</text>
</comment>
<dbReference type="EMBL" id="GEBQ01009557">
    <property type="protein sequence ID" value="JAT30420.1"/>
    <property type="molecule type" value="Transcribed_RNA"/>
</dbReference>
<evidence type="ECO:0000256" key="2">
    <source>
        <dbReference type="PROSITE-ProRule" id="PRU00124"/>
    </source>
</evidence>
<sequence>VTMIVPSSTTAPGSKEVAPVVPTSYQLPTSRRCSRYQFECHGSGECIAIYNACDGIPQCADGSDEAPELGCPAPASTTVSAAKLNSPVEMPSSLQQTSSHQNYH</sequence>
<dbReference type="PANTHER" id="PTHR46876">
    <property type="entry name" value="LOW-DENSITY LIPOPROTEIN RECEPTOR-RELATED PROTEIN 11"/>
    <property type="match status" value="1"/>
</dbReference>
<dbReference type="InterPro" id="IPR002172">
    <property type="entry name" value="LDrepeatLR_classA_rpt"/>
</dbReference>
<reference evidence="4" key="1">
    <citation type="submission" date="2015-11" db="EMBL/GenBank/DDBJ databases">
        <title>De novo transcriptome assembly of four potential Pierce s Disease insect vectors from Arizona vineyards.</title>
        <authorList>
            <person name="Tassone E.E."/>
        </authorList>
    </citation>
    <scope>NUCLEOTIDE SEQUENCE</scope>
</reference>
<dbReference type="PROSITE" id="PS50068">
    <property type="entry name" value="LDLRA_2"/>
    <property type="match status" value="1"/>
</dbReference>
<feature type="non-terminal residue" evidence="4">
    <location>
        <position position="104"/>
    </location>
</feature>
<feature type="region of interest" description="Disordered" evidence="3">
    <location>
        <begin position="85"/>
        <end position="104"/>
    </location>
</feature>
<dbReference type="InterPro" id="IPR036055">
    <property type="entry name" value="LDL_receptor-like_sf"/>
</dbReference>